<comment type="caution">
    <text evidence="15">The sequence shown here is derived from an EMBL/GenBank/DDBJ whole genome shotgun (WGS) entry which is preliminary data.</text>
</comment>
<keyword evidence="2 11" id="KW-0813">Transport</keyword>
<dbReference type="PANTHER" id="PTHR32552">
    <property type="entry name" value="FERRICHROME IRON RECEPTOR-RELATED"/>
    <property type="match status" value="1"/>
</dbReference>
<dbReference type="InterPro" id="IPR036942">
    <property type="entry name" value="Beta-barrel_TonB_sf"/>
</dbReference>
<gene>
    <name evidence="15" type="ORF">FR698_06095</name>
</gene>
<dbReference type="PROSITE" id="PS52016">
    <property type="entry name" value="TONB_DEPENDENT_REC_3"/>
    <property type="match status" value="1"/>
</dbReference>
<keyword evidence="3 11" id="KW-1134">Transmembrane beta strand</keyword>
<dbReference type="Gene3D" id="2.40.170.20">
    <property type="entry name" value="TonB-dependent receptor, beta-barrel domain"/>
    <property type="match status" value="1"/>
</dbReference>
<dbReference type="AlphaFoldDB" id="A0A5C7EYY9"/>
<protein>
    <submittedName>
        <fullName evidence="15">TonB-dependent receptor plug domain-containing protein</fullName>
    </submittedName>
</protein>
<keyword evidence="10 11" id="KW-0998">Cell outer membrane</keyword>
<evidence type="ECO:0000256" key="10">
    <source>
        <dbReference type="ARBA" id="ARBA00023237"/>
    </source>
</evidence>
<evidence type="ECO:0000313" key="15">
    <source>
        <dbReference type="EMBL" id="TXF12489.1"/>
    </source>
</evidence>
<keyword evidence="6" id="KW-0408">Iron</keyword>
<dbReference type="OrthoDB" id="99480at2"/>
<dbReference type="PANTHER" id="PTHR32552:SF81">
    <property type="entry name" value="TONB-DEPENDENT OUTER MEMBRANE RECEPTOR"/>
    <property type="match status" value="1"/>
</dbReference>
<feature type="domain" description="TonB-dependent receptor-like beta-barrel" evidence="13">
    <location>
        <begin position="223"/>
        <end position="653"/>
    </location>
</feature>
<evidence type="ECO:0000256" key="9">
    <source>
        <dbReference type="ARBA" id="ARBA00023136"/>
    </source>
</evidence>
<evidence type="ECO:0000256" key="8">
    <source>
        <dbReference type="ARBA" id="ARBA00023077"/>
    </source>
</evidence>
<dbReference type="EMBL" id="VPFL01000006">
    <property type="protein sequence ID" value="TXF12489.1"/>
    <property type="molecule type" value="Genomic_DNA"/>
</dbReference>
<evidence type="ECO:0000313" key="16">
    <source>
        <dbReference type="Proteomes" id="UP000321201"/>
    </source>
</evidence>
<dbReference type="Gene3D" id="2.170.130.10">
    <property type="entry name" value="TonB-dependent receptor, plug domain"/>
    <property type="match status" value="1"/>
</dbReference>
<dbReference type="Pfam" id="PF07715">
    <property type="entry name" value="Plug"/>
    <property type="match status" value="1"/>
</dbReference>
<evidence type="ECO:0000256" key="12">
    <source>
        <dbReference type="RuleBase" id="RU003357"/>
    </source>
</evidence>
<evidence type="ECO:0000256" key="11">
    <source>
        <dbReference type="PROSITE-ProRule" id="PRU01360"/>
    </source>
</evidence>
<dbReference type="Proteomes" id="UP000321201">
    <property type="component" value="Unassembled WGS sequence"/>
</dbReference>
<keyword evidence="4" id="KW-0410">Iron transport</keyword>
<accession>A0A5C7EYY9</accession>
<comment type="similarity">
    <text evidence="11 12">Belongs to the TonB-dependent receptor family.</text>
</comment>
<comment type="subcellular location">
    <subcellularLocation>
        <location evidence="1 11">Cell outer membrane</location>
        <topology evidence="1 11">Multi-pass membrane protein</topology>
    </subcellularLocation>
</comment>
<dbReference type="Pfam" id="PF00593">
    <property type="entry name" value="TonB_dep_Rec_b-barrel"/>
    <property type="match status" value="1"/>
</dbReference>
<keyword evidence="16" id="KW-1185">Reference proteome</keyword>
<evidence type="ECO:0000256" key="6">
    <source>
        <dbReference type="ARBA" id="ARBA00023004"/>
    </source>
</evidence>
<organism evidence="15 16">
    <name type="scientific">Pelomicrobium methylotrophicum</name>
    <dbReference type="NCBI Taxonomy" id="2602750"/>
    <lineage>
        <taxon>Bacteria</taxon>
        <taxon>Pseudomonadati</taxon>
        <taxon>Pseudomonadota</taxon>
        <taxon>Hydrogenophilia</taxon>
        <taxon>Hydrogenophilia incertae sedis</taxon>
        <taxon>Pelomicrobium</taxon>
    </lineage>
</organism>
<dbReference type="InterPro" id="IPR037066">
    <property type="entry name" value="Plug_dom_sf"/>
</dbReference>
<evidence type="ECO:0000256" key="4">
    <source>
        <dbReference type="ARBA" id="ARBA00022496"/>
    </source>
</evidence>
<dbReference type="GO" id="GO:0009279">
    <property type="term" value="C:cell outer membrane"/>
    <property type="evidence" value="ECO:0007669"/>
    <property type="project" value="UniProtKB-SubCell"/>
</dbReference>
<evidence type="ECO:0000256" key="1">
    <source>
        <dbReference type="ARBA" id="ARBA00004571"/>
    </source>
</evidence>
<evidence type="ECO:0000259" key="13">
    <source>
        <dbReference type="Pfam" id="PF00593"/>
    </source>
</evidence>
<proteinExistence type="inferred from homology"/>
<dbReference type="InterPro" id="IPR012910">
    <property type="entry name" value="Plug_dom"/>
</dbReference>
<keyword evidence="15" id="KW-0675">Receptor</keyword>
<keyword evidence="5 11" id="KW-0812">Transmembrane</keyword>
<keyword evidence="9 11" id="KW-0472">Membrane</keyword>
<keyword evidence="7" id="KW-0406">Ion transport</keyword>
<dbReference type="SUPFAM" id="SSF56935">
    <property type="entry name" value="Porins"/>
    <property type="match status" value="1"/>
</dbReference>
<evidence type="ECO:0000259" key="14">
    <source>
        <dbReference type="Pfam" id="PF07715"/>
    </source>
</evidence>
<evidence type="ECO:0000256" key="5">
    <source>
        <dbReference type="ARBA" id="ARBA00022692"/>
    </source>
</evidence>
<dbReference type="InterPro" id="IPR039426">
    <property type="entry name" value="TonB-dep_rcpt-like"/>
</dbReference>
<keyword evidence="8 12" id="KW-0798">TonB box</keyword>
<evidence type="ECO:0000256" key="2">
    <source>
        <dbReference type="ARBA" id="ARBA00022448"/>
    </source>
</evidence>
<evidence type="ECO:0000256" key="3">
    <source>
        <dbReference type="ARBA" id="ARBA00022452"/>
    </source>
</evidence>
<dbReference type="InterPro" id="IPR000531">
    <property type="entry name" value="Beta-barrel_TonB"/>
</dbReference>
<name>A0A5C7EYY9_9PROT</name>
<dbReference type="GO" id="GO:0006826">
    <property type="term" value="P:iron ion transport"/>
    <property type="evidence" value="ECO:0007669"/>
    <property type="project" value="UniProtKB-KW"/>
</dbReference>
<reference evidence="15 16" key="1">
    <citation type="submission" date="2019-08" db="EMBL/GenBank/DDBJ databases">
        <title>Pelomicrobium methylotrophicum gen. nov., sp. nov. a moderately thermophilic, facultatively anaerobic, lithoautotrophic and methylotrophic bacterium isolated from a terrestrial mud volcano.</title>
        <authorList>
            <person name="Slobodkina G.B."/>
            <person name="Merkel A.Y."/>
            <person name="Slobodkin A.I."/>
        </authorList>
    </citation>
    <scope>NUCLEOTIDE SEQUENCE [LARGE SCALE GENOMIC DNA]</scope>
    <source>
        <strain evidence="15 16">SM250</strain>
    </source>
</reference>
<feature type="domain" description="TonB-dependent receptor plug" evidence="14">
    <location>
        <begin position="59"/>
        <end position="167"/>
    </location>
</feature>
<evidence type="ECO:0000256" key="7">
    <source>
        <dbReference type="ARBA" id="ARBA00023065"/>
    </source>
</evidence>
<dbReference type="InParanoid" id="A0A5C7EYY9"/>
<sequence>MRNPHHGGPIPASLVLWLLAGLGLGWTQPVLAGGIPTLTLEPVEVTASREDLIGTADSANVGTVNRAQLEAHPVYRVGEVLEETPGLILTQHSGEGKANQYFLRGFNLDHGTDLAIFVDGMPVNLRSHAHGQGWSDLNFMIPELVSSLQYKKGPYYPEEGDFAAAGAVHVHYADALPQGVASLGGGTGGYGRLLVADSPKWGEGHLMYALELFHNDGPWTQPDDYKKVNAVLRYSQGTRLNGFNLTAMAYHGAWNATDQVPKRAVDAGLIGRFDALDPTDGGEASRYSLSGAWKRTAGNSVTQANAYLVRSKLSLFSNFTYFLDDPVNGDQFMQPDSRVFWGMNASHTWLGNWNGREVENTIGLQVRNDNIFNGLFKTRQRETLSTVRQDHVTEGSLGVYFQNRTQWLEKFRTVAGVRGDFYRAKVESDNPANSGEVSASIANPQLSLVFGPWAKTEYYVNLGGGFHSNDARGATITVTPGNGPNANLPQDKAPLLVRAKGAEVGLRSAIVPGLQSSLAVFLLDVDSELVFVGDAGTTEAGRPSRRVGFEFANYYAPTSWLTVDADFAYARARFRNADPAGDRIPGAVEGVASIGLSVDHLGPYFGALRLRYFGPRALIEDNSVRSDSTTLVEARVGYRIDKNLRVALDIHNLLNSRDDQIAYFYASRLPGEPAQGVSDIHFHPVEPRSYRLTLIANF</sequence>